<feature type="signal peptide" evidence="1">
    <location>
        <begin position="1"/>
        <end position="21"/>
    </location>
</feature>
<dbReference type="InterPro" id="IPR008757">
    <property type="entry name" value="Peptidase_M6-like_domain"/>
</dbReference>
<sequence length="709" mass="78562">MKKQRFLITLSAFLLTVASWAVPAKPGQWRMLFLADGRQIKAELKGDEFTHFWQTESGDCYISEGKAFHLIDKYTLSQQAQSIRMEREQLRSRRTAHTRGLGDNHAPYTGKKKGLIILVQFCDLSFKVTDPLTTFNHIANGKNYIEGNFKGSVHDYFLAQSGGLFELDFDVVGPVTLKNGYAYYGQDNGEKGLDKHPGEMVVEACKAIDAQVNFADYDWDGDHYADQVFIIYAGKGQADGGSDDTIWPHEFELEYAYGSKPIFDNITVNTYACGPEQNGKGNIDGIGTICHEFSHCLGLPDTYDLLHANNYGMGSWDLMCNGSYNGNGYLPPNYTAFEQAYIGWNDPIVLMEDQVVSGMKPIGDGGNIYQLVNDDYPNEYFLLENRQQTGWDEAIGGSGLLVTHIDFDLDVWHHNAVNSVGSTFMKGNNIFKTNHQYLSIVPADGITNHNDESSDTYPYNLKDSISNTSSPTFTLYHAKTNGSTLLGKAITDIRQNSDGSIDFKFRAVDTNTEAHIGGVVFHETFDQCNGEGGNDGNWRVSSGSAEYIADNKGWKLAGEGGGYKCARFGNVVTKGIVTTPKFCVTGNTKLTFRAAPYGEDEIEIGITVMGSNEVMLSQMSYTLLPEQWTECESLISGTGEIAIQFTPSKNRFFLDEVKAEVMSETSTIKTVWNNKADARIYDIHGRYAGTDIESLAKGIYILGGKKIIK</sequence>
<reference evidence="3 4" key="1">
    <citation type="submission" date="2016-10" db="EMBL/GenBank/DDBJ databases">
        <authorList>
            <person name="de Groot N.N."/>
        </authorList>
    </citation>
    <scope>NUCLEOTIDE SEQUENCE [LARGE SCALE GENOMIC DNA]</scope>
    <source>
        <strain evidence="3 4">AR32</strain>
    </source>
</reference>
<evidence type="ECO:0000313" key="3">
    <source>
        <dbReference type="EMBL" id="SEF39515.1"/>
    </source>
</evidence>
<keyword evidence="3" id="KW-0482">Metalloprotease</keyword>
<evidence type="ECO:0000256" key="1">
    <source>
        <dbReference type="SAM" id="SignalP"/>
    </source>
</evidence>
<dbReference type="GO" id="GO:0006508">
    <property type="term" value="P:proteolysis"/>
    <property type="evidence" value="ECO:0007669"/>
    <property type="project" value="UniProtKB-KW"/>
</dbReference>
<dbReference type="AlphaFoldDB" id="A0A1H5RMG2"/>
<dbReference type="GO" id="GO:0008237">
    <property type="term" value="F:metallopeptidase activity"/>
    <property type="evidence" value="ECO:0007669"/>
    <property type="project" value="UniProtKB-KW"/>
</dbReference>
<dbReference type="Proteomes" id="UP000236735">
    <property type="component" value="Unassembled WGS sequence"/>
</dbReference>
<feature type="domain" description="Peptidase M6-like" evidence="2">
    <location>
        <begin position="144"/>
        <end position="337"/>
    </location>
</feature>
<dbReference type="Pfam" id="PF05547">
    <property type="entry name" value="Peptidase_M6"/>
    <property type="match status" value="1"/>
</dbReference>
<dbReference type="PANTHER" id="PTHR41775:SF1">
    <property type="entry name" value="PEPTIDASE M6-LIKE DOMAIN-CONTAINING PROTEIN"/>
    <property type="match status" value="1"/>
</dbReference>
<proteinExistence type="predicted"/>
<protein>
    <submittedName>
        <fullName evidence="3">M6 family metalloprotease domain-containing protein</fullName>
    </submittedName>
</protein>
<feature type="chain" id="PRO_5009283165" evidence="1">
    <location>
        <begin position="22"/>
        <end position="709"/>
    </location>
</feature>
<keyword evidence="3" id="KW-0378">Hydrolase</keyword>
<dbReference type="EMBL" id="FNUV01000001">
    <property type="protein sequence ID" value="SEF39515.1"/>
    <property type="molecule type" value="Genomic_DNA"/>
</dbReference>
<name>A0A1H5RMG2_XYLRU</name>
<accession>A0A1H5RMG2</accession>
<dbReference type="SUPFAM" id="SSF55486">
    <property type="entry name" value="Metalloproteases ('zincins'), catalytic domain"/>
    <property type="match status" value="1"/>
</dbReference>
<organism evidence="3 4">
    <name type="scientific">Xylanibacter ruminicola</name>
    <name type="common">Prevotella ruminicola</name>
    <dbReference type="NCBI Taxonomy" id="839"/>
    <lineage>
        <taxon>Bacteria</taxon>
        <taxon>Pseudomonadati</taxon>
        <taxon>Bacteroidota</taxon>
        <taxon>Bacteroidia</taxon>
        <taxon>Bacteroidales</taxon>
        <taxon>Prevotellaceae</taxon>
        <taxon>Xylanibacter</taxon>
    </lineage>
</organism>
<dbReference type="NCBIfam" id="TIGR03296">
    <property type="entry name" value="M6dom_TIGR03296"/>
    <property type="match status" value="1"/>
</dbReference>
<keyword evidence="1" id="KW-0732">Signal</keyword>
<dbReference type="PANTHER" id="PTHR41775">
    <property type="entry name" value="SECRETED PROTEIN-RELATED"/>
    <property type="match status" value="1"/>
</dbReference>
<evidence type="ECO:0000259" key="2">
    <source>
        <dbReference type="Pfam" id="PF05547"/>
    </source>
</evidence>
<gene>
    <name evidence="3" type="ORF">SAMN05216354_0210</name>
</gene>
<keyword evidence="3" id="KW-0645">Protease</keyword>
<dbReference type="RefSeq" id="WP_103914895.1">
    <property type="nucleotide sequence ID" value="NZ_FNUV01000001.1"/>
</dbReference>
<evidence type="ECO:0000313" key="4">
    <source>
        <dbReference type="Proteomes" id="UP000236735"/>
    </source>
</evidence>